<dbReference type="PANTHER" id="PTHR34587">
    <property type="entry name" value="VWFA DOMAIN-CONTAINING PROTEIN"/>
    <property type="match status" value="1"/>
</dbReference>
<dbReference type="Proteomes" id="UP000289323">
    <property type="component" value="Unassembled WGS sequence"/>
</dbReference>
<dbReference type="InterPro" id="IPR053216">
    <property type="entry name" value="Appressorial_penetr-assoc"/>
</dbReference>
<gene>
    <name evidence="2" type="ORF">TT172_LOCUS7914</name>
</gene>
<feature type="region of interest" description="Disordered" evidence="1">
    <location>
        <begin position="290"/>
        <end position="309"/>
    </location>
</feature>
<protein>
    <submittedName>
        <fullName evidence="2">619f86ec-2ea9-4644-a2a9-2a3bc8619d5f</fullName>
    </submittedName>
</protein>
<accession>A0A446BSJ3</accession>
<proteinExistence type="predicted"/>
<organism evidence="2 3">
    <name type="scientific">Thermothielavioides terrestris</name>
    <dbReference type="NCBI Taxonomy" id="2587410"/>
    <lineage>
        <taxon>Eukaryota</taxon>
        <taxon>Fungi</taxon>
        <taxon>Dikarya</taxon>
        <taxon>Ascomycota</taxon>
        <taxon>Pezizomycotina</taxon>
        <taxon>Sordariomycetes</taxon>
        <taxon>Sordariomycetidae</taxon>
        <taxon>Sordariales</taxon>
        <taxon>Chaetomiaceae</taxon>
        <taxon>Thermothielavioides</taxon>
    </lineage>
</organism>
<evidence type="ECO:0000313" key="2">
    <source>
        <dbReference type="EMBL" id="SPQ25495.1"/>
    </source>
</evidence>
<dbReference type="EMBL" id="OUUZ01000015">
    <property type="protein sequence ID" value="SPQ25495.1"/>
    <property type="molecule type" value="Genomic_DNA"/>
</dbReference>
<dbReference type="PANTHER" id="PTHR34587:SF1">
    <property type="entry name" value="CIRCUMSPOROZOITE PROTEIN"/>
    <property type="match status" value="1"/>
</dbReference>
<name>A0A446BSJ3_9PEZI</name>
<evidence type="ECO:0000256" key="1">
    <source>
        <dbReference type="SAM" id="MobiDB-lite"/>
    </source>
</evidence>
<sequence>MKYETALVALAGVASARELPLFGKIAKREVPQEHSHQAIVAATDAALKLNNPLQIQDAVFALLGNKAAAEGAPNVANLDCLQQIVADQAFTNAKAAGDLNGQINAILFRALERNTGSVGLASVTCNETATNPEIASIQQHQDPASPEASQNADIELAVAKSLASIGADPTLALQSATFPPGQIGDPTAKGNTCDDANDPKGCIFTLNLLTPAVSEADIQAAVAGVNSGAGAGSAAGNASDAGAGADACNANANQSAGASSAGAAANATAGANAGAAANAGQASSGTVNVQTFTGSLGGPPPPVESTAGAARPFSVNGDTFLNEGAAIQRSCAVQKNACANAANSGQLQGGTAQCDAQEAQCLAAANAKKARRSAASRRSAAARRQAGALDFGSCGSPAIQFAAGLDGRKEESFQNVNTKDFNHGSALNIKVIADFTCQRLQSTCKASDATVQACQQASQAAQAASGQAAADAFNSALGVSA</sequence>
<dbReference type="AlphaFoldDB" id="A0A446BSJ3"/>
<evidence type="ECO:0000313" key="3">
    <source>
        <dbReference type="Proteomes" id="UP000289323"/>
    </source>
</evidence>
<reference evidence="2 3" key="1">
    <citation type="submission" date="2018-04" db="EMBL/GenBank/DDBJ databases">
        <authorList>
            <person name="Huttner S."/>
            <person name="Dainat J."/>
        </authorList>
    </citation>
    <scope>NUCLEOTIDE SEQUENCE [LARGE SCALE GENOMIC DNA]</scope>
</reference>